<name>A0ACB9CHU5_ARCLA</name>
<proteinExistence type="predicted"/>
<dbReference type="EMBL" id="CM042050">
    <property type="protein sequence ID" value="KAI3733874.1"/>
    <property type="molecule type" value="Genomic_DNA"/>
</dbReference>
<gene>
    <name evidence="1" type="ORF">L6452_13332</name>
</gene>
<protein>
    <submittedName>
        <fullName evidence="1">Uncharacterized protein</fullName>
    </submittedName>
</protein>
<accession>A0ACB9CHU5</accession>
<evidence type="ECO:0000313" key="2">
    <source>
        <dbReference type="Proteomes" id="UP001055879"/>
    </source>
</evidence>
<organism evidence="1 2">
    <name type="scientific">Arctium lappa</name>
    <name type="common">Greater burdock</name>
    <name type="synonym">Lappa major</name>
    <dbReference type="NCBI Taxonomy" id="4217"/>
    <lineage>
        <taxon>Eukaryota</taxon>
        <taxon>Viridiplantae</taxon>
        <taxon>Streptophyta</taxon>
        <taxon>Embryophyta</taxon>
        <taxon>Tracheophyta</taxon>
        <taxon>Spermatophyta</taxon>
        <taxon>Magnoliopsida</taxon>
        <taxon>eudicotyledons</taxon>
        <taxon>Gunneridae</taxon>
        <taxon>Pentapetalae</taxon>
        <taxon>asterids</taxon>
        <taxon>campanulids</taxon>
        <taxon>Asterales</taxon>
        <taxon>Asteraceae</taxon>
        <taxon>Carduoideae</taxon>
        <taxon>Cardueae</taxon>
        <taxon>Arctiinae</taxon>
        <taxon>Arctium</taxon>
    </lineage>
</organism>
<dbReference type="Proteomes" id="UP001055879">
    <property type="component" value="Linkage Group LG04"/>
</dbReference>
<reference evidence="2" key="1">
    <citation type="journal article" date="2022" name="Mol. Ecol. Resour.">
        <title>The genomes of chicory, endive, great burdock and yacon provide insights into Asteraceae palaeo-polyploidization history and plant inulin production.</title>
        <authorList>
            <person name="Fan W."/>
            <person name="Wang S."/>
            <person name="Wang H."/>
            <person name="Wang A."/>
            <person name="Jiang F."/>
            <person name="Liu H."/>
            <person name="Zhao H."/>
            <person name="Xu D."/>
            <person name="Zhang Y."/>
        </authorList>
    </citation>
    <scope>NUCLEOTIDE SEQUENCE [LARGE SCALE GENOMIC DNA]</scope>
    <source>
        <strain evidence="2">cv. Niubang</strain>
    </source>
</reference>
<keyword evidence="2" id="KW-1185">Reference proteome</keyword>
<evidence type="ECO:0000313" key="1">
    <source>
        <dbReference type="EMBL" id="KAI3733874.1"/>
    </source>
</evidence>
<sequence>MVRIWIIGFVDLRERGFYRDWGGIIILEVNVLGLKWWWWDGGGWWWEGGTMAEILDEEGEVKREELKEGDEGTEEEKGR</sequence>
<comment type="caution">
    <text evidence="1">The sequence shown here is derived from an EMBL/GenBank/DDBJ whole genome shotgun (WGS) entry which is preliminary data.</text>
</comment>
<reference evidence="1 2" key="2">
    <citation type="journal article" date="2022" name="Mol. Ecol. Resour.">
        <title>The genomes of chicory, endive, great burdock and yacon provide insights into Asteraceae paleo-polyploidization history and plant inulin production.</title>
        <authorList>
            <person name="Fan W."/>
            <person name="Wang S."/>
            <person name="Wang H."/>
            <person name="Wang A."/>
            <person name="Jiang F."/>
            <person name="Liu H."/>
            <person name="Zhao H."/>
            <person name="Xu D."/>
            <person name="Zhang Y."/>
        </authorList>
    </citation>
    <scope>NUCLEOTIDE SEQUENCE [LARGE SCALE GENOMIC DNA]</scope>
    <source>
        <strain evidence="2">cv. Niubang</strain>
    </source>
</reference>